<accession>A0ABD6E4Z3</accession>
<sequence length="144" mass="16543">MKPSLFVFSITAVFVCSLICAVILLVSLVCIFIYRKRRAQWSQCYNDPTKIAENWWNLSYSSDTEQPDVEEVMNRQLEKTYRMELQDESSIGAPCPVYRINNEIASVLAVDKLLDRAFLISDKELECFAPQPSLKIIAAKRDKV</sequence>
<keyword evidence="3" id="KW-1185">Reference proteome</keyword>
<organism evidence="2 3">
    <name type="scientific">Gnathostoma spinigerum</name>
    <dbReference type="NCBI Taxonomy" id="75299"/>
    <lineage>
        <taxon>Eukaryota</taxon>
        <taxon>Metazoa</taxon>
        <taxon>Ecdysozoa</taxon>
        <taxon>Nematoda</taxon>
        <taxon>Chromadorea</taxon>
        <taxon>Rhabditida</taxon>
        <taxon>Spirurina</taxon>
        <taxon>Gnathostomatomorpha</taxon>
        <taxon>Gnathostomatoidea</taxon>
        <taxon>Gnathostomatidae</taxon>
        <taxon>Gnathostoma</taxon>
    </lineage>
</organism>
<protein>
    <submittedName>
        <fullName evidence="2">Uncharacterized protein</fullName>
    </submittedName>
</protein>
<evidence type="ECO:0000256" key="1">
    <source>
        <dbReference type="SAM" id="Phobius"/>
    </source>
</evidence>
<keyword evidence="1" id="KW-1133">Transmembrane helix</keyword>
<evidence type="ECO:0000313" key="3">
    <source>
        <dbReference type="Proteomes" id="UP001608902"/>
    </source>
</evidence>
<gene>
    <name evidence="2" type="ORF">AB6A40_000836</name>
</gene>
<reference evidence="2 3" key="1">
    <citation type="submission" date="2024-08" db="EMBL/GenBank/DDBJ databases">
        <title>Gnathostoma spinigerum genome.</title>
        <authorList>
            <person name="Gonzalez-Bertolin B."/>
            <person name="Monzon S."/>
            <person name="Zaballos A."/>
            <person name="Jimenez P."/>
            <person name="Dekumyoy P."/>
            <person name="Varona S."/>
            <person name="Cuesta I."/>
            <person name="Sumanam S."/>
            <person name="Adisakwattana P."/>
            <person name="Gasser R.B."/>
            <person name="Hernandez-Gonzalez A."/>
            <person name="Young N.D."/>
            <person name="Perteguer M.J."/>
        </authorList>
    </citation>
    <scope>NUCLEOTIDE SEQUENCE [LARGE SCALE GENOMIC DNA]</scope>
    <source>
        <strain evidence="2">AL3</strain>
        <tissue evidence="2">Liver</tissue>
    </source>
</reference>
<evidence type="ECO:0000313" key="2">
    <source>
        <dbReference type="EMBL" id="MFH4974127.1"/>
    </source>
</evidence>
<dbReference type="AlphaFoldDB" id="A0ABD6E4Z3"/>
<dbReference type="EMBL" id="JBGFUD010000263">
    <property type="protein sequence ID" value="MFH4974127.1"/>
    <property type="molecule type" value="Genomic_DNA"/>
</dbReference>
<name>A0ABD6E4Z3_9BILA</name>
<dbReference type="Proteomes" id="UP001608902">
    <property type="component" value="Unassembled WGS sequence"/>
</dbReference>
<keyword evidence="1" id="KW-0472">Membrane</keyword>
<proteinExistence type="predicted"/>
<feature type="transmembrane region" description="Helical" evidence="1">
    <location>
        <begin position="6"/>
        <end position="34"/>
    </location>
</feature>
<comment type="caution">
    <text evidence="2">The sequence shown here is derived from an EMBL/GenBank/DDBJ whole genome shotgun (WGS) entry which is preliminary data.</text>
</comment>
<keyword evidence="1" id="KW-0812">Transmembrane</keyword>